<dbReference type="GO" id="GO:0042121">
    <property type="term" value="P:alginic acid biosynthetic process"/>
    <property type="evidence" value="ECO:0007669"/>
    <property type="project" value="InterPro"/>
</dbReference>
<comment type="similarity">
    <text evidence="2 7">Belongs to the membrane-bound acyltransferase family.</text>
</comment>
<dbReference type="Proteomes" id="UP000236725">
    <property type="component" value="Unassembled WGS sequence"/>
</dbReference>
<feature type="transmembrane region" description="Helical" evidence="8">
    <location>
        <begin position="6"/>
        <end position="22"/>
    </location>
</feature>
<accession>A0A8G2BXK7</accession>
<dbReference type="PIRSF" id="PIRSF016636">
    <property type="entry name" value="AlgI_DltB"/>
    <property type="match status" value="1"/>
</dbReference>
<evidence type="ECO:0000256" key="5">
    <source>
        <dbReference type="ARBA" id="ARBA00022989"/>
    </source>
</evidence>
<evidence type="ECO:0000313" key="9">
    <source>
        <dbReference type="EMBL" id="SEF98780.1"/>
    </source>
</evidence>
<evidence type="ECO:0000256" key="7">
    <source>
        <dbReference type="PIRNR" id="PIRNR016636"/>
    </source>
</evidence>
<comment type="caution">
    <text evidence="9">The sequence shown here is derived from an EMBL/GenBank/DDBJ whole genome shotgun (WGS) entry which is preliminary data.</text>
</comment>
<comment type="subcellular location">
    <subcellularLocation>
        <location evidence="1">Cell membrane</location>
        <topology evidence="1">Multi-pass membrane protein</topology>
    </subcellularLocation>
</comment>
<proteinExistence type="inferred from homology"/>
<keyword evidence="5 8" id="KW-1133">Transmembrane helix</keyword>
<keyword evidence="10" id="KW-1185">Reference proteome</keyword>
<dbReference type="InterPro" id="IPR024194">
    <property type="entry name" value="Ac/AlaTfrase_AlgI/DltB"/>
</dbReference>
<evidence type="ECO:0000256" key="8">
    <source>
        <dbReference type="SAM" id="Phobius"/>
    </source>
</evidence>
<evidence type="ECO:0000313" key="10">
    <source>
        <dbReference type="Proteomes" id="UP000236725"/>
    </source>
</evidence>
<dbReference type="InterPro" id="IPR051085">
    <property type="entry name" value="MB_O-acyltransferase"/>
</dbReference>
<keyword evidence="4 8" id="KW-0812">Transmembrane</keyword>
<evidence type="ECO:0000256" key="3">
    <source>
        <dbReference type="ARBA" id="ARBA00022475"/>
    </source>
</evidence>
<feature type="transmembrane region" description="Helical" evidence="8">
    <location>
        <begin position="460"/>
        <end position="484"/>
    </location>
</feature>
<evidence type="ECO:0000256" key="2">
    <source>
        <dbReference type="ARBA" id="ARBA00010323"/>
    </source>
</evidence>
<dbReference type="PANTHER" id="PTHR13285:SF18">
    <property type="entry name" value="PROTEIN-CYSTEINE N-PALMITOYLTRANSFERASE RASP"/>
    <property type="match status" value="1"/>
</dbReference>
<protein>
    <submittedName>
        <fullName evidence="9">D-alanyl-lipoteichoic acid acyltransferase DltB, MBOAT superfamily</fullName>
    </submittedName>
</protein>
<evidence type="ECO:0000256" key="4">
    <source>
        <dbReference type="ARBA" id="ARBA00022692"/>
    </source>
</evidence>
<feature type="transmembrane region" description="Helical" evidence="8">
    <location>
        <begin position="117"/>
        <end position="140"/>
    </location>
</feature>
<dbReference type="PIRSF" id="PIRSF500217">
    <property type="entry name" value="AlgI"/>
    <property type="match status" value="1"/>
</dbReference>
<evidence type="ECO:0000256" key="1">
    <source>
        <dbReference type="ARBA" id="ARBA00004651"/>
    </source>
</evidence>
<keyword evidence="3 7" id="KW-1003">Cell membrane</keyword>
<organism evidence="9 10">
    <name type="scientific">Parabacteroides chinchillae</name>
    <dbReference type="NCBI Taxonomy" id="871327"/>
    <lineage>
        <taxon>Bacteria</taxon>
        <taxon>Pseudomonadati</taxon>
        <taxon>Bacteroidota</taxon>
        <taxon>Bacteroidia</taxon>
        <taxon>Bacteroidales</taxon>
        <taxon>Tannerellaceae</taxon>
        <taxon>Parabacteroides</taxon>
    </lineage>
</organism>
<reference evidence="9 10" key="1">
    <citation type="submission" date="2016-10" db="EMBL/GenBank/DDBJ databases">
        <authorList>
            <person name="Varghese N."/>
            <person name="Submissions S."/>
        </authorList>
    </citation>
    <scope>NUCLEOTIDE SEQUENCE [LARGE SCALE GENOMIC DNA]</scope>
    <source>
        <strain evidence="9 10">DSM 29073</strain>
    </source>
</reference>
<evidence type="ECO:0000256" key="6">
    <source>
        <dbReference type="ARBA" id="ARBA00023136"/>
    </source>
</evidence>
<feature type="transmembrane region" description="Helical" evidence="8">
    <location>
        <begin position="51"/>
        <end position="70"/>
    </location>
</feature>
<keyword evidence="7 9" id="KW-0012">Acyltransferase</keyword>
<dbReference type="PANTHER" id="PTHR13285">
    <property type="entry name" value="ACYLTRANSFERASE"/>
    <property type="match status" value="1"/>
</dbReference>
<dbReference type="EMBL" id="FNVS01000011">
    <property type="protein sequence ID" value="SEF98780.1"/>
    <property type="molecule type" value="Genomic_DNA"/>
</dbReference>
<feature type="transmembrane region" description="Helical" evidence="8">
    <location>
        <begin position="371"/>
        <end position="388"/>
    </location>
</feature>
<dbReference type="RefSeq" id="WP_103983628.1">
    <property type="nucleotide sequence ID" value="NZ_FNVS01000011.1"/>
</dbReference>
<dbReference type="GO" id="GO:0005886">
    <property type="term" value="C:plasma membrane"/>
    <property type="evidence" value="ECO:0007669"/>
    <property type="project" value="UniProtKB-SubCell"/>
</dbReference>
<dbReference type="GO" id="GO:0016746">
    <property type="term" value="F:acyltransferase activity"/>
    <property type="evidence" value="ECO:0007669"/>
    <property type="project" value="UniProtKB-KW"/>
</dbReference>
<dbReference type="AlphaFoldDB" id="A0A8G2BXK7"/>
<keyword evidence="7 9" id="KW-0808">Transferase</keyword>
<dbReference type="InterPro" id="IPR028362">
    <property type="entry name" value="AlgI"/>
</dbReference>
<name>A0A8G2BXK7_9BACT</name>
<dbReference type="Pfam" id="PF03062">
    <property type="entry name" value="MBOAT"/>
    <property type="match status" value="1"/>
</dbReference>
<sequence>MLFNSAVFLFFFPVVFILYWFVFSRNVRLQNIFIILSSYFFYGWWSWKLLLLLIAVTIISYLSGSVLELFKDRNKQIWILRFAVFINIGILFLFKYYDFFVVNFVSAFHLFGINLDINPLYLILPIGISFYVFQALGYTIDVYNKKIHPSEDIISFFAFISFFPQLLSGPIGRGSHLLPQFSSKRNFIYTEAVDGLRQILWGLFKKIVVADNCAILVNGIFENYNTVPASTLLFGAFFFTIQIYGDFSGYSDIAIGCAKLLGIQLGDNFKYPYFSRNIAEFWRRWHISLTTWFRDYIYIPLGGNRCSKAKVIRNTFIVFLVSGLWHGANWTFIIWGLYHAMFFLPLLLLNKKHKFQSVVADNSLFPSCYEFLQMLLTFILVMFGWVIFRSNTISQAYGYISNLLFYKTLFVVPVFPGIPIDILFLIVLCSAILFMFVQEWLNRKGKHGLDLQVTSQWRRLLLYMCILMFISYYSSSVPASFIYFQF</sequence>
<gene>
    <name evidence="9" type="ORF">SAMN05444001_11148</name>
</gene>
<keyword evidence="6 7" id="KW-0472">Membrane</keyword>
<feature type="transmembrane region" description="Helical" evidence="8">
    <location>
        <begin position="408"/>
        <end position="437"/>
    </location>
</feature>
<feature type="transmembrane region" description="Helical" evidence="8">
    <location>
        <begin position="77"/>
        <end position="97"/>
    </location>
</feature>
<dbReference type="InterPro" id="IPR004299">
    <property type="entry name" value="MBOAT_fam"/>
</dbReference>